<dbReference type="EMBL" id="JXTC01001079">
    <property type="protein sequence ID" value="PON32753.1"/>
    <property type="molecule type" value="Genomic_DNA"/>
</dbReference>
<accession>A0A2P5A898</accession>
<comment type="caution">
    <text evidence="1">The sequence shown here is derived from an EMBL/GenBank/DDBJ whole genome shotgun (WGS) entry which is preliminary data.</text>
</comment>
<sequence>MQLECRLQMLPALFVSHVVNLHVRAPVAAVVAETHGI</sequence>
<reference evidence="2" key="1">
    <citation type="submission" date="2016-06" db="EMBL/GenBank/DDBJ databases">
        <title>Parallel loss of symbiosis genes in relatives of nitrogen-fixing non-legume Parasponia.</title>
        <authorList>
            <person name="Van Velzen R."/>
            <person name="Holmer R."/>
            <person name="Bu F."/>
            <person name="Rutten L."/>
            <person name="Van Zeijl A."/>
            <person name="Liu W."/>
            <person name="Santuari L."/>
            <person name="Cao Q."/>
            <person name="Sharma T."/>
            <person name="Shen D."/>
            <person name="Roswanjaya Y."/>
            <person name="Wardhani T."/>
            <person name="Kalhor M.S."/>
            <person name="Jansen J."/>
            <person name="Van den Hoogen J."/>
            <person name="Gungor B."/>
            <person name="Hartog M."/>
            <person name="Hontelez J."/>
            <person name="Verver J."/>
            <person name="Yang W.-C."/>
            <person name="Schijlen E."/>
            <person name="Repin R."/>
            <person name="Schilthuizen M."/>
            <person name="Schranz E."/>
            <person name="Heidstra R."/>
            <person name="Miyata K."/>
            <person name="Fedorova E."/>
            <person name="Kohlen W."/>
            <person name="Bisseling T."/>
            <person name="Smit S."/>
            <person name="Geurts R."/>
        </authorList>
    </citation>
    <scope>NUCLEOTIDE SEQUENCE [LARGE SCALE GENOMIC DNA]</scope>
    <source>
        <strain evidence="2">cv. RG33-2</strain>
    </source>
</reference>
<name>A0A2P5A898_TREOI</name>
<proteinExistence type="predicted"/>
<dbReference type="Proteomes" id="UP000237000">
    <property type="component" value="Unassembled WGS sequence"/>
</dbReference>
<dbReference type="AlphaFoldDB" id="A0A2P5A898"/>
<keyword evidence="2" id="KW-1185">Reference proteome</keyword>
<organism evidence="1 2">
    <name type="scientific">Trema orientale</name>
    <name type="common">Charcoal tree</name>
    <name type="synonym">Celtis orientalis</name>
    <dbReference type="NCBI Taxonomy" id="63057"/>
    <lineage>
        <taxon>Eukaryota</taxon>
        <taxon>Viridiplantae</taxon>
        <taxon>Streptophyta</taxon>
        <taxon>Embryophyta</taxon>
        <taxon>Tracheophyta</taxon>
        <taxon>Spermatophyta</taxon>
        <taxon>Magnoliopsida</taxon>
        <taxon>eudicotyledons</taxon>
        <taxon>Gunneridae</taxon>
        <taxon>Pentapetalae</taxon>
        <taxon>rosids</taxon>
        <taxon>fabids</taxon>
        <taxon>Rosales</taxon>
        <taxon>Cannabaceae</taxon>
        <taxon>Trema</taxon>
    </lineage>
</organism>
<evidence type="ECO:0000313" key="2">
    <source>
        <dbReference type="Proteomes" id="UP000237000"/>
    </source>
</evidence>
<protein>
    <submittedName>
        <fullName evidence="1">Uncharacterized protein</fullName>
    </submittedName>
</protein>
<gene>
    <name evidence="1" type="ORF">TorRG33x02_355970</name>
</gene>
<evidence type="ECO:0000313" key="1">
    <source>
        <dbReference type="EMBL" id="PON32753.1"/>
    </source>
</evidence>
<dbReference type="InParanoid" id="A0A2P5A898"/>